<feature type="compositionally biased region" description="Basic residues" evidence="1">
    <location>
        <begin position="55"/>
        <end position="66"/>
    </location>
</feature>
<feature type="non-terminal residue" evidence="2">
    <location>
        <position position="1"/>
    </location>
</feature>
<dbReference type="EMBL" id="CADCTV010000768">
    <property type="protein sequence ID" value="CAA9359891.1"/>
    <property type="molecule type" value="Genomic_DNA"/>
</dbReference>
<gene>
    <name evidence="2" type="ORF">AVDCRST_MAG89-3670</name>
</gene>
<evidence type="ECO:0000313" key="2">
    <source>
        <dbReference type="EMBL" id="CAA9359891.1"/>
    </source>
</evidence>
<proteinExistence type="predicted"/>
<sequence>ASGNSGPGGPSHRQQVPGRPGGRQDGAQPQRAAPQRAGRRPHRLRRRAAREADHHRHRRGARRHGQVHADLAPAPHHPLV</sequence>
<feature type="non-terminal residue" evidence="2">
    <location>
        <position position="80"/>
    </location>
</feature>
<name>A0A6J4MJE6_9BACT</name>
<organism evidence="2">
    <name type="scientific">uncultured Gemmatimonadota bacterium</name>
    <dbReference type="NCBI Taxonomy" id="203437"/>
    <lineage>
        <taxon>Bacteria</taxon>
        <taxon>Pseudomonadati</taxon>
        <taxon>Gemmatimonadota</taxon>
        <taxon>environmental samples</taxon>
    </lineage>
</organism>
<evidence type="ECO:0000256" key="1">
    <source>
        <dbReference type="SAM" id="MobiDB-lite"/>
    </source>
</evidence>
<feature type="compositionally biased region" description="Low complexity" evidence="1">
    <location>
        <begin position="25"/>
        <end position="36"/>
    </location>
</feature>
<reference evidence="2" key="1">
    <citation type="submission" date="2020-02" db="EMBL/GenBank/DDBJ databases">
        <authorList>
            <person name="Meier V. D."/>
        </authorList>
    </citation>
    <scope>NUCLEOTIDE SEQUENCE</scope>
    <source>
        <strain evidence="2">AVDCRST_MAG89</strain>
    </source>
</reference>
<protein>
    <submittedName>
        <fullName evidence="2">Uncharacterized protein</fullName>
    </submittedName>
</protein>
<feature type="region of interest" description="Disordered" evidence="1">
    <location>
        <begin position="1"/>
        <end position="80"/>
    </location>
</feature>
<dbReference type="AlphaFoldDB" id="A0A6J4MJE6"/>
<accession>A0A6J4MJE6</accession>
<feature type="compositionally biased region" description="Basic residues" evidence="1">
    <location>
        <begin position="37"/>
        <end position="48"/>
    </location>
</feature>